<evidence type="ECO:0000313" key="3">
    <source>
        <dbReference type="Proteomes" id="UP000054908"/>
    </source>
</evidence>
<dbReference type="AlphaFoldDB" id="A0A0W0WFM5"/>
<dbReference type="EMBL" id="LNYL01000009">
    <property type="protein sequence ID" value="KTD31135.1"/>
    <property type="molecule type" value="Genomic_DNA"/>
</dbReference>
<gene>
    <name evidence="2" type="ORF">Lmac_0438</name>
</gene>
<proteinExistence type="predicted"/>
<feature type="chain" id="PRO_5006915394" evidence="1">
    <location>
        <begin position="24"/>
        <end position="157"/>
    </location>
</feature>
<feature type="signal peptide" evidence="1">
    <location>
        <begin position="1"/>
        <end position="23"/>
    </location>
</feature>
<evidence type="ECO:0000256" key="1">
    <source>
        <dbReference type="SAM" id="SignalP"/>
    </source>
</evidence>
<protein>
    <submittedName>
        <fullName evidence="2">Uncharacterized protein</fullName>
    </submittedName>
</protein>
<name>A0A0W0WFM5_9GAMM</name>
<dbReference type="Proteomes" id="UP000054908">
    <property type="component" value="Unassembled WGS sequence"/>
</dbReference>
<keyword evidence="3" id="KW-1185">Reference proteome</keyword>
<keyword evidence="1" id="KW-0732">Signal</keyword>
<reference evidence="2 3" key="1">
    <citation type="submission" date="2015-11" db="EMBL/GenBank/DDBJ databases">
        <title>Genomic analysis of 38 Legionella species identifies large and diverse effector repertoires.</title>
        <authorList>
            <person name="Burstein D."/>
            <person name="Amaro F."/>
            <person name="Zusman T."/>
            <person name="Lifshitz Z."/>
            <person name="Cohen O."/>
            <person name="Gilbert J.A."/>
            <person name="Pupko T."/>
            <person name="Shuman H.A."/>
            <person name="Segal G."/>
        </authorList>
    </citation>
    <scope>NUCLEOTIDE SEQUENCE [LARGE SCALE GENOMIC DNA]</scope>
    <source>
        <strain evidence="2 3">PX-1-G2-E2</strain>
    </source>
</reference>
<accession>A0A0W0WFM5</accession>
<sequence length="157" mass="17819">MKPLNVKLAFLFTLFLLPSLSGAETISQSESAVARISMLERALAPKEPAEVASLFAEATKTRNGAVQFMLFSDPLKNKYKQEWPYWVSGTSSPWITSYQIKQIAQHKNSWQFQITYQWATSSGPFYPALVQTIVVEPVPSNVNSSQHFWIVKFKENE</sequence>
<dbReference type="RefSeq" id="WP_058451264.1">
    <property type="nucleotide sequence ID" value="NZ_CAAAIB010000006.1"/>
</dbReference>
<comment type="caution">
    <text evidence="2">The sequence shown here is derived from an EMBL/GenBank/DDBJ whole genome shotgun (WGS) entry which is preliminary data.</text>
</comment>
<dbReference type="PATRIC" id="fig|466.6.peg.465"/>
<organism evidence="2 3">
    <name type="scientific">Legionella maceachernii</name>
    <dbReference type="NCBI Taxonomy" id="466"/>
    <lineage>
        <taxon>Bacteria</taxon>
        <taxon>Pseudomonadati</taxon>
        <taxon>Pseudomonadota</taxon>
        <taxon>Gammaproteobacteria</taxon>
        <taxon>Legionellales</taxon>
        <taxon>Legionellaceae</taxon>
        <taxon>Legionella</taxon>
    </lineage>
</organism>
<evidence type="ECO:0000313" key="2">
    <source>
        <dbReference type="EMBL" id="KTD31135.1"/>
    </source>
</evidence>
<dbReference type="STRING" id="466.Lmac_0438"/>